<sequence length="164" mass="18591">MRRWRRLGMLQVFVSWRICRVRLRPTEHVAGNVHVSTQQLFPQLLGFVFSLAELGVDGFHSLLRPEELGVYDPPADCERNCHNDDGDPNDCIRHVPVVSACRRGLRLCRWLLAWIVGGDPVGEHVVGGKTWVVSSHCFQSLFPVKCGCGGGWRIRVRSLGFKWS</sequence>
<evidence type="ECO:0000313" key="1">
    <source>
        <dbReference type="EMBL" id="KAK0713078.1"/>
    </source>
</evidence>
<name>A0AA40AC01_9PEZI</name>
<dbReference type="AlphaFoldDB" id="A0AA40AC01"/>
<comment type="caution">
    <text evidence="1">The sequence shown here is derived from an EMBL/GenBank/DDBJ whole genome shotgun (WGS) entry which is preliminary data.</text>
</comment>
<dbReference type="Proteomes" id="UP001172101">
    <property type="component" value="Unassembled WGS sequence"/>
</dbReference>
<dbReference type="RefSeq" id="XP_060294401.1">
    <property type="nucleotide sequence ID" value="XM_060442264.1"/>
</dbReference>
<dbReference type="GeneID" id="85325534"/>
<protein>
    <submittedName>
        <fullName evidence="1">Uncharacterized protein</fullName>
    </submittedName>
</protein>
<accession>A0AA40AC01</accession>
<keyword evidence="2" id="KW-1185">Reference proteome</keyword>
<reference evidence="1" key="1">
    <citation type="submission" date="2023-06" db="EMBL/GenBank/DDBJ databases">
        <title>Genome-scale phylogeny and comparative genomics of the fungal order Sordariales.</title>
        <authorList>
            <consortium name="Lawrence Berkeley National Laboratory"/>
            <person name="Hensen N."/>
            <person name="Bonometti L."/>
            <person name="Westerberg I."/>
            <person name="Brannstrom I.O."/>
            <person name="Guillou S."/>
            <person name="Cros-Aarteil S."/>
            <person name="Calhoun S."/>
            <person name="Haridas S."/>
            <person name="Kuo A."/>
            <person name="Mondo S."/>
            <person name="Pangilinan J."/>
            <person name="Riley R."/>
            <person name="LaButti K."/>
            <person name="Andreopoulos B."/>
            <person name="Lipzen A."/>
            <person name="Chen C."/>
            <person name="Yanf M."/>
            <person name="Daum C."/>
            <person name="Ng V."/>
            <person name="Clum A."/>
            <person name="Steindorff A."/>
            <person name="Ohm R."/>
            <person name="Martin F."/>
            <person name="Silar P."/>
            <person name="Natvig D."/>
            <person name="Lalanne C."/>
            <person name="Gautier V."/>
            <person name="Ament-velasquez S.L."/>
            <person name="Kruys A."/>
            <person name="Hutchinson M.I."/>
            <person name="Powell A.J."/>
            <person name="Barry K."/>
            <person name="Miller A.N."/>
            <person name="Grigoriev I.V."/>
            <person name="Debuchy R."/>
            <person name="Gladieux P."/>
            <person name="Thoren M.H."/>
            <person name="Johannesson H."/>
        </authorList>
    </citation>
    <scope>NUCLEOTIDE SEQUENCE</scope>
    <source>
        <strain evidence="1">SMH2392-1A</strain>
    </source>
</reference>
<evidence type="ECO:0000313" key="2">
    <source>
        <dbReference type="Proteomes" id="UP001172101"/>
    </source>
</evidence>
<dbReference type="EMBL" id="JAUIRO010000005">
    <property type="protein sequence ID" value="KAK0713078.1"/>
    <property type="molecule type" value="Genomic_DNA"/>
</dbReference>
<proteinExistence type="predicted"/>
<organism evidence="1 2">
    <name type="scientific">Lasiosphaeria miniovina</name>
    <dbReference type="NCBI Taxonomy" id="1954250"/>
    <lineage>
        <taxon>Eukaryota</taxon>
        <taxon>Fungi</taxon>
        <taxon>Dikarya</taxon>
        <taxon>Ascomycota</taxon>
        <taxon>Pezizomycotina</taxon>
        <taxon>Sordariomycetes</taxon>
        <taxon>Sordariomycetidae</taxon>
        <taxon>Sordariales</taxon>
        <taxon>Lasiosphaeriaceae</taxon>
        <taxon>Lasiosphaeria</taxon>
    </lineage>
</organism>
<gene>
    <name evidence="1" type="ORF">B0T26DRAFT_716330</name>
</gene>